<evidence type="ECO:0000256" key="1">
    <source>
        <dbReference type="SAM" id="MobiDB-lite"/>
    </source>
</evidence>
<proteinExistence type="predicted"/>
<protein>
    <submittedName>
        <fullName evidence="2">Uncharacterized protein</fullName>
    </submittedName>
</protein>
<feature type="region of interest" description="Disordered" evidence="1">
    <location>
        <begin position="420"/>
        <end position="463"/>
    </location>
</feature>
<gene>
    <name evidence="2" type="ORF">GL279_00435</name>
</gene>
<organism evidence="2 3">
    <name type="scientific">Paracoccus limosus</name>
    <dbReference type="NCBI Taxonomy" id="913252"/>
    <lineage>
        <taxon>Bacteria</taxon>
        <taxon>Pseudomonadati</taxon>
        <taxon>Pseudomonadota</taxon>
        <taxon>Alphaproteobacteria</taxon>
        <taxon>Rhodobacterales</taxon>
        <taxon>Paracoccaceae</taxon>
        <taxon>Paracoccus</taxon>
    </lineage>
</organism>
<keyword evidence="3" id="KW-1185">Reference proteome</keyword>
<dbReference type="RefSeq" id="WP_155062633.1">
    <property type="nucleotide sequence ID" value="NZ_WMIF01000001.1"/>
</dbReference>
<dbReference type="AlphaFoldDB" id="A0A844GZ44"/>
<dbReference type="OrthoDB" id="7873987at2"/>
<dbReference type="Proteomes" id="UP000442533">
    <property type="component" value="Unassembled WGS sequence"/>
</dbReference>
<feature type="compositionally biased region" description="Basic and acidic residues" evidence="1">
    <location>
        <begin position="420"/>
        <end position="429"/>
    </location>
</feature>
<comment type="caution">
    <text evidence="2">The sequence shown here is derived from an EMBL/GenBank/DDBJ whole genome shotgun (WGS) entry which is preliminary data.</text>
</comment>
<name>A0A844GZ44_9RHOB</name>
<reference evidence="2 3" key="1">
    <citation type="submission" date="2019-11" db="EMBL/GenBank/DDBJ databases">
        <authorList>
            <person name="Dong K."/>
        </authorList>
    </citation>
    <scope>NUCLEOTIDE SEQUENCE [LARGE SCALE GENOMIC DNA]</scope>
    <source>
        <strain evidence="2 3">JCM 17370</strain>
    </source>
</reference>
<dbReference type="EMBL" id="WMIF01000001">
    <property type="protein sequence ID" value="MTH33065.1"/>
    <property type="molecule type" value="Genomic_DNA"/>
</dbReference>
<evidence type="ECO:0000313" key="2">
    <source>
        <dbReference type="EMBL" id="MTH33065.1"/>
    </source>
</evidence>
<sequence>MVDLYVPNFVNTLAQADQAAAFAKDQQRQNALASFMSQNGDALMQGDTNALAQFARLDPMAAMQIQQRQQDQQWRADDRDYNRQQDAIANQRADRQFAATEARQAKQDGRADEEWKWKMDTHMRGLKADDLAAQTAELEGVLSGAAWFYQSGDQAGYDQFLKSKGIDPAQYPFAQFPAHAANFKPVLDAMKGFKPEVPTPQSPQAKFEADKKAGLLPPDAVYQAGGSTTVKVDMGGGAPGLGKLSTDYGYVMDPQSGNPVIDPQTGLPKAAAIPGSPAALEAQKAAQKAEQGGAAKAVSSDTVMTAANEARNLIGRTSTGTLGAGMAYLPESDAAEVNRQIGVMKSVATIETLGAMRAASPTGGALGSVTEKEGAMLAAAAGALDPKAGPERFGKQLDNYERTLLRIIHGPKVGDAIFDQSRDQAKGAGKDGGIPSVSSDADYEALPSGATFRDPNGVMRRKP</sequence>
<accession>A0A844GZ44</accession>
<evidence type="ECO:0000313" key="3">
    <source>
        <dbReference type="Proteomes" id="UP000442533"/>
    </source>
</evidence>